<evidence type="ECO:0000256" key="2">
    <source>
        <dbReference type="ARBA" id="ARBA00022837"/>
    </source>
</evidence>
<protein>
    <submittedName>
        <fullName evidence="9">Levansucrase</fullName>
    </submittedName>
</protein>
<feature type="binding site" evidence="4">
    <location>
        <position position="186"/>
    </location>
    <ligand>
        <name>substrate</name>
    </ligand>
</feature>
<feature type="active site" description="Proton donor/acceptor" evidence="3">
    <location>
        <position position="371"/>
    </location>
</feature>
<keyword evidence="5" id="KW-0479">Metal-binding</keyword>
<feature type="binding site" evidence="4">
    <location>
        <position position="101"/>
    </location>
    <ligand>
        <name>substrate</name>
    </ligand>
</feature>
<dbReference type="InterPro" id="IPR003469">
    <property type="entry name" value="Glyco_hydro_68"/>
</dbReference>
<keyword evidence="2 5" id="KW-0106">Calcium</keyword>
<feature type="binding site" evidence="4">
    <location>
        <begin position="273"/>
        <end position="274"/>
    </location>
    <ligand>
        <name>substrate</name>
    </ligand>
</feature>
<dbReference type="GO" id="GO:0046872">
    <property type="term" value="F:metal ion binding"/>
    <property type="evidence" value="ECO:0007669"/>
    <property type="project" value="UniProtKB-KW"/>
</dbReference>
<organism evidence="9 10">
    <name type="scientific">Fructobacillus durionis</name>
    <dbReference type="NCBI Taxonomy" id="283737"/>
    <lineage>
        <taxon>Bacteria</taxon>
        <taxon>Bacillati</taxon>
        <taxon>Bacillota</taxon>
        <taxon>Bacilli</taxon>
        <taxon>Lactobacillales</taxon>
        <taxon>Lactobacillaceae</taxon>
        <taxon>Fructobacillus</taxon>
    </lineage>
</organism>
<feature type="binding site" evidence="5">
    <location>
        <position position="299"/>
    </location>
    <ligand>
        <name>Ca(2+)</name>
        <dbReference type="ChEBI" id="CHEBI:29108"/>
        <label>1</label>
    </ligand>
</feature>
<dbReference type="InterPro" id="IPR023296">
    <property type="entry name" value="Glyco_hydro_beta-prop_sf"/>
</dbReference>
<keyword evidence="10" id="KW-1185">Reference proteome</keyword>
<feature type="transmembrane region" description="Helical" evidence="8">
    <location>
        <begin position="20"/>
        <end position="37"/>
    </location>
</feature>
<dbReference type="Pfam" id="PF02435">
    <property type="entry name" value="Glyco_hydro_68"/>
    <property type="match status" value="1"/>
</dbReference>
<dbReference type="AlphaFoldDB" id="A0A1I1E6Q2"/>
<evidence type="ECO:0000256" key="4">
    <source>
        <dbReference type="PIRSR" id="PIRSR603469-2"/>
    </source>
</evidence>
<feature type="binding site" evidence="4">
    <location>
        <begin position="369"/>
        <end position="371"/>
    </location>
    <ligand>
        <name>substrate</name>
    </ligand>
</feature>
<feature type="binding site" evidence="5">
    <location>
        <position position="150"/>
    </location>
    <ligand>
        <name>Ca(2+)</name>
        <dbReference type="ChEBI" id="CHEBI:29108"/>
        <label>1</label>
    </ligand>
</feature>
<evidence type="ECO:0000256" key="3">
    <source>
        <dbReference type="PIRSR" id="PIRSR603469-1"/>
    </source>
</evidence>
<feature type="binding site" evidence="5">
    <location>
        <position position="368"/>
    </location>
    <ligand>
        <name>Ca(2+)</name>
        <dbReference type="ChEBI" id="CHEBI:29108"/>
        <label>1</label>
    </ligand>
</feature>
<dbReference type="GO" id="GO:0050053">
    <property type="term" value="F:levansucrase activity"/>
    <property type="evidence" value="ECO:0007669"/>
    <property type="project" value="InterPro"/>
</dbReference>
<dbReference type="SUPFAM" id="SSF75005">
    <property type="entry name" value="Arabinanase/levansucrase/invertase"/>
    <property type="match status" value="1"/>
</dbReference>
<evidence type="ECO:0000256" key="5">
    <source>
        <dbReference type="PIRSR" id="PIRSR603469-3"/>
    </source>
</evidence>
<accession>A0A1I1E6Q2</accession>
<dbReference type="Proteomes" id="UP000199376">
    <property type="component" value="Unassembled WGS sequence"/>
</dbReference>
<reference evidence="9 10" key="1">
    <citation type="submission" date="2016-10" db="EMBL/GenBank/DDBJ databases">
        <authorList>
            <person name="de Groot N.N."/>
        </authorList>
    </citation>
    <scope>NUCLEOTIDE SEQUENCE [LARGE SCALE GENOMIC DNA]</scope>
    <source>
        <strain evidence="9 10">DSM 19113</strain>
    </source>
</reference>
<evidence type="ECO:0000313" key="10">
    <source>
        <dbReference type="Proteomes" id="UP000199376"/>
    </source>
</evidence>
<comment type="cofactor">
    <cofactor evidence="5">
        <name>Ca(2+)</name>
        <dbReference type="ChEBI" id="CHEBI:29108"/>
    </cofactor>
</comment>
<proteinExistence type="inferred from homology"/>
<keyword evidence="8" id="KW-0812">Transmembrane</keyword>
<dbReference type="Gene3D" id="2.115.10.20">
    <property type="entry name" value="Glycosyl hydrolase domain, family 43"/>
    <property type="match status" value="1"/>
</dbReference>
<evidence type="ECO:0000256" key="6">
    <source>
        <dbReference type="PIRSR" id="PIRSR603469-4"/>
    </source>
</evidence>
<evidence type="ECO:0000256" key="8">
    <source>
        <dbReference type="SAM" id="Phobius"/>
    </source>
</evidence>
<dbReference type="EMBL" id="FOLI01000001">
    <property type="protein sequence ID" value="SFB80958.1"/>
    <property type="molecule type" value="Genomic_DNA"/>
</dbReference>
<dbReference type="CDD" id="cd08997">
    <property type="entry name" value="GH68"/>
    <property type="match status" value="1"/>
</dbReference>
<sequence length="508" mass="57402">MYNRLRKNKEQHSRKRKIIMIFMLFIIIILGFCGYNLQEKYHFFGDGVTHVTIADVDSFSTASRKTSTKMPEFKQKSLLSDIPSSKYYNSATGKEGKIAVWDSWPVQNPDGTVANFHGYRIVIGLTSKDHRNDGDAHMGMYVQKISDDSNDLSTWQYIGNVFNYYGEGAPNGKPDKYLQQIKGEWSGSTVMMDSKSNTLRVFYANAMTKGQALTTAQITLDPKKSGDWNSGLTINHSKTKDHKTVFVGDGYYYQTVSQNAGHADKMSDELAMRDPHFVADGDKYYLVFEGNTGSKYHIQGKANFMNYSNYGNWSTYKYMQKKLLDNKDTNLYGVSYYANSAIGKIELNSDFSLKKVLKPMVVANLVNDELERVNLFQFRGKWYLFTTSWGAKFASTTESLSKNAYMLGYVSDNGINGSYKKLNGNGLVLNTNLPKSGMTYAYLVIPNKNQKNNKLVVTSFEDSHTFAPSFLLEVNGHKTKVINNKVLDQGALVDNGHYYKAKPESSNK</sequence>
<name>A0A1I1E6Q2_9LACO</name>
<feature type="site" description="Transition state stabilizer" evidence="6">
    <location>
        <position position="274"/>
    </location>
</feature>
<evidence type="ECO:0000256" key="1">
    <source>
        <dbReference type="ARBA" id="ARBA00006775"/>
    </source>
</evidence>
<feature type="active site" description="Nucleophile" evidence="3">
    <location>
        <position position="102"/>
    </location>
</feature>
<comment type="similarity">
    <text evidence="1 7">Belongs to the glycosyl hydrolase 68 family.</text>
</comment>
<dbReference type="GO" id="GO:0009758">
    <property type="term" value="P:carbohydrate utilization"/>
    <property type="evidence" value="ECO:0007669"/>
    <property type="project" value="InterPro"/>
</dbReference>
<feature type="binding site" evidence="5">
    <location>
        <position position="339"/>
    </location>
    <ligand>
        <name>Ca(2+)</name>
        <dbReference type="ChEBI" id="CHEBI:29108"/>
        <label>1</label>
    </ligand>
</feature>
<feature type="binding site" evidence="5">
    <location>
        <position position="268"/>
    </location>
    <ligand>
        <name>Ca(2+)</name>
        <dbReference type="ChEBI" id="CHEBI:29108"/>
        <label>1</label>
    </ligand>
</feature>
<dbReference type="STRING" id="283737.SAMN05660453_0244"/>
<keyword evidence="8" id="KW-0472">Membrane</keyword>
<gene>
    <name evidence="9" type="ORF">SAMN05660453_0244</name>
</gene>
<keyword evidence="8" id="KW-1133">Transmembrane helix</keyword>
<evidence type="ECO:0000256" key="7">
    <source>
        <dbReference type="RuleBase" id="RU361220"/>
    </source>
</evidence>
<evidence type="ECO:0000313" key="9">
    <source>
        <dbReference type="EMBL" id="SFB80958.1"/>
    </source>
</evidence>
<feature type="binding site" evidence="5">
    <location>
        <position position="493"/>
    </location>
    <ligand>
        <name>Ca(2+)</name>
        <dbReference type="ChEBI" id="CHEBI:29108"/>
        <label>1</label>
    </ligand>
</feature>